<reference evidence="4 5" key="1">
    <citation type="submission" date="2019-03" db="EMBL/GenBank/DDBJ databases">
        <title>Draft genome sequences of novel Actinobacteria.</title>
        <authorList>
            <person name="Sahin N."/>
            <person name="Ay H."/>
            <person name="Saygin H."/>
        </authorList>
    </citation>
    <scope>NUCLEOTIDE SEQUENCE [LARGE SCALE GENOMIC DNA]</scope>
    <source>
        <strain evidence="4 5">5K138</strain>
    </source>
</reference>
<dbReference type="Pfam" id="PF13561">
    <property type="entry name" value="adh_short_C2"/>
    <property type="match status" value="1"/>
</dbReference>
<dbReference type="PRINTS" id="PR00081">
    <property type="entry name" value="GDHRDH"/>
</dbReference>
<dbReference type="InterPro" id="IPR050259">
    <property type="entry name" value="SDR"/>
</dbReference>
<comment type="similarity">
    <text evidence="1">Belongs to the short-chain dehydrogenases/reductases (SDR) family.</text>
</comment>
<evidence type="ECO:0000256" key="1">
    <source>
        <dbReference type="ARBA" id="ARBA00006484"/>
    </source>
</evidence>
<dbReference type="PANTHER" id="PTHR42879:SF2">
    <property type="entry name" value="3-OXOACYL-[ACYL-CARRIER-PROTEIN] REDUCTASE FABG"/>
    <property type="match status" value="1"/>
</dbReference>
<comment type="caution">
    <text evidence="4">The sequence shown here is derived from an EMBL/GenBank/DDBJ whole genome shotgun (WGS) entry which is preliminary data.</text>
</comment>
<dbReference type="AlphaFoldDB" id="A0A4R5D741"/>
<evidence type="ECO:0000256" key="2">
    <source>
        <dbReference type="ARBA" id="ARBA00023002"/>
    </source>
</evidence>
<dbReference type="FunCoup" id="A0A4R5D741">
    <property type="interactions" value="397"/>
</dbReference>
<dbReference type="SUPFAM" id="SSF51735">
    <property type="entry name" value="NAD(P)-binding Rossmann-fold domains"/>
    <property type="match status" value="1"/>
</dbReference>
<evidence type="ECO:0000313" key="5">
    <source>
        <dbReference type="Proteomes" id="UP000294739"/>
    </source>
</evidence>
<dbReference type="InterPro" id="IPR002347">
    <property type="entry name" value="SDR_fam"/>
</dbReference>
<dbReference type="InterPro" id="IPR057326">
    <property type="entry name" value="KR_dom"/>
</dbReference>
<dbReference type="InterPro" id="IPR020904">
    <property type="entry name" value="Sc_DH/Rdtase_CS"/>
</dbReference>
<evidence type="ECO:0000259" key="3">
    <source>
        <dbReference type="SMART" id="SM00822"/>
    </source>
</evidence>
<dbReference type="InterPro" id="IPR036291">
    <property type="entry name" value="NAD(P)-bd_dom_sf"/>
</dbReference>
<sequence length="240" mass="24574">MTLHGQTAIVTGAAAGIGLAVAARLAAAGARVHCVDVSPALADAVKELSGAVPVQADLTDRAATHRLVHDIAERDGRLDVVVNVAGITQDAFLHKMTDEQWDAVLAVNLTAVFTVTRAAVQILRAQGGGRIVTISSASWLGNLGQGNYAAAKAGVVGLTLTAARELGRFGGTANVICPGFIDTAMTRAMPPDLQQAQVAKTWLGRAGEPDDVAKVVEYLAGDGAAFVTGEVVNVGGGYRI</sequence>
<dbReference type="GO" id="GO:0016491">
    <property type="term" value="F:oxidoreductase activity"/>
    <property type="evidence" value="ECO:0007669"/>
    <property type="project" value="UniProtKB-KW"/>
</dbReference>
<dbReference type="SMART" id="SM00822">
    <property type="entry name" value="PKS_KR"/>
    <property type="match status" value="1"/>
</dbReference>
<protein>
    <submittedName>
        <fullName evidence="4">SDR family oxidoreductase</fullName>
    </submittedName>
</protein>
<accession>A0A4R5D741</accession>
<name>A0A4R5D741_9ACTN</name>
<keyword evidence="5" id="KW-1185">Reference proteome</keyword>
<organism evidence="4 5">
    <name type="scientific">Jiangella asiatica</name>
    <dbReference type="NCBI Taxonomy" id="2530372"/>
    <lineage>
        <taxon>Bacteria</taxon>
        <taxon>Bacillati</taxon>
        <taxon>Actinomycetota</taxon>
        <taxon>Actinomycetes</taxon>
        <taxon>Jiangellales</taxon>
        <taxon>Jiangellaceae</taxon>
        <taxon>Jiangella</taxon>
    </lineage>
</organism>
<keyword evidence="2" id="KW-0560">Oxidoreductase</keyword>
<evidence type="ECO:0000313" key="4">
    <source>
        <dbReference type="EMBL" id="TDE09299.1"/>
    </source>
</evidence>
<dbReference type="FunFam" id="3.40.50.720:FF:000173">
    <property type="entry name" value="3-oxoacyl-[acyl-carrier protein] reductase"/>
    <property type="match status" value="1"/>
</dbReference>
<dbReference type="PANTHER" id="PTHR42879">
    <property type="entry name" value="3-OXOACYL-(ACYL-CARRIER-PROTEIN) REDUCTASE"/>
    <property type="match status" value="1"/>
</dbReference>
<gene>
    <name evidence="4" type="ORF">E1269_14910</name>
</gene>
<feature type="domain" description="Ketoreductase" evidence="3">
    <location>
        <begin position="6"/>
        <end position="179"/>
    </location>
</feature>
<dbReference type="Proteomes" id="UP000294739">
    <property type="component" value="Unassembled WGS sequence"/>
</dbReference>
<proteinExistence type="inferred from homology"/>
<dbReference type="EMBL" id="SMKZ01000019">
    <property type="protein sequence ID" value="TDE09299.1"/>
    <property type="molecule type" value="Genomic_DNA"/>
</dbReference>
<dbReference type="OrthoDB" id="9804774at2"/>
<dbReference type="GO" id="GO:0032787">
    <property type="term" value="P:monocarboxylic acid metabolic process"/>
    <property type="evidence" value="ECO:0007669"/>
    <property type="project" value="UniProtKB-ARBA"/>
</dbReference>
<dbReference type="Gene3D" id="3.40.50.720">
    <property type="entry name" value="NAD(P)-binding Rossmann-like Domain"/>
    <property type="match status" value="1"/>
</dbReference>
<dbReference type="InParanoid" id="A0A4R5D741"/>
<dbReference type="RefSeq" id="WP_131895804.1">
    <property type="nucleotide sequence ID" value="NZ_SMKZ01000019.1"/>
</dbReference>
<dbReference type="PROSITE" id="PS00061">
    <property type="entry name" value="ADH_SHORT"/>
    <property type="match status" value="1"/>
</dbReference>
<dbReference type="PRINTS" id="PR00080">
    <property type="entry name" value="SDRFAMILY"/>
</dbReference>